<protein>
    <recommendedName>
        <fullName evidence="2">DUF6534 domain-containing protein</fullName>
    </recommendedName>
</protein>
<evidence type="ECO:0000256" key="1">
    <source>
        <dbReference type="SAM" id="Phobius"/>
    </source>
</evidence>
<keyword evidence="1" id="KW-1133">Transmembrane helix</keyword>
<organism evidence="3 4">
    <name type="scientific">Cerrena zonata</name>
    <dbReference type="NCBI Taxonomy" id="2478898"/>
    <lineage>
        <taxon>Eukaryota</taxon>
        <taxon>Fungi</taxon>
        <taxon>Dikarya</taxon>
        <taxon>Basidiomycota</taxon>
        <taxon>Agaricomycotina</taxon>
        <taxon>Agaricomycetes</taxon>
        <taxon>Polyporales</taxon>
        <taxon>Cerrenaceae</taxon>
        <taxon>Cerrena</taxon>
    </lineage>
</organism>
<keyword evidence="1" id="KW-0472">Membrane</keyword>
<reference evidence="3 4" key="1">
    <citation type="submission" date="2022-09" db="EMBL/GenBank/DDBJ databases">
        <authorList>
            <person name="Palmer J.M."/>
        </authorList>
    </citation>
    <scope>NUCLEOTIDE SEQUENCE [LARGE SCALE GENOMIC DNA]</scope>
    <source>
        <strain evidence="3 4">DSM 7382</strain>
    </source>
</reference>
<sequence>MIVDGFYIYRMWTLSRNTILVVAAIQIFLGRNVTFLYWIAQKHDTFSSTAGSLDDSRSTHDTLLITTCLAVGLDIIMAATMVYYLQQNKPEIQRSRGMINWLVIYYVNTGAILASLSIATLVVAHYPVTFPSNLFMGLQNIFAKVMANSFFGVLNSRQLLRAKMETPVVVGPNVFGFVRRSSSFGSIPVRIEISKETTEMVDDV</sequence>
<evidence type="ECO:0000313" key="4">
    <source>
        <dbReference type="Proteomes" id="UP001385951"/>
    </source>
</evidence>
<evidence type="ECO:0000313" key="3">
    <source>
        <dbReference type="EMBL" id="KAK7683769.1"/>
    </source>
</evidence>
<feature type="transmembrane region" description="Helical" evidence="1">
    <location>
        <begin position="105"/>
        <end position="128"/>
    </location>
</feature>
<feature type="transmembrane region" description="Helical" evidence="1">
    <location>
        <begin position="20"/>
        <end position="40"/>
    </location>
</feature>
<evidence type="ECO:0000259" key="2">
    <source>
        <dbReference type="Pfam" id="PF20152"/>
    </source>
</evidence>
<gene>
    <name evidence="3" type="ORF">QCA50_013145</name>
</gene>
<keyword evidence="1" id="KW-0812">Transmembrane</keyword>
<keyword evidence="4" id="KW-1185">Reference proteome</keyword>
<feature type="domain" description="DUF6534" evidence="2">
    <location>
        <begin position="71"/>
        <end position="158"/>
    </location>
</feature>
<dbReference type="Pfam" id="PF20152">
    <property type="entry name" value="DUF6534"/>
    <property type="match status" value="1"/>
</dbReference>
<feature type="transmembrane region" description="Helical" evidence="1">
    <location>
        <begin position="134"/>
        <end position="154"/>
    </location>
</feature>
<dbReference type="InterPro" id="IPR045339">
    <property type="entry name" value="DUF6534"/>
</dbReference>
<proteinExistence type="predicted"/>
<dbReference type="Proteomes" id="UP001385951">
    <property type="component" value="Unassembled WGS sequence"/>
</dbReference>
<comment type="caution">
    <text evidence="3">The sequence shown here is derived from an EMBL/GenBank/DDBJ whole genome shotgun (WGS) entry which is preliminary data.</text>
</comment>
<feature type="transmembrane region" description="Helical" evidence="1">
    <location>
        <begin position="63"/>
        <end position="85"/>
    </location>
</feature>
<dbReference type="EMBL" id="JASBNA010000029">
    <property type="protein sequence ID" value="KAK7683769.1"/>
    <property type="molecule type" value="Genomic_DNA"/>
</dbReference>
<name>A0AAW0G034_9APHY</name>
<accession>A0AAW0G034</accession>
<dbReference type="AlphaFoldDB" id="A0AAW0G034"/>